<comment type="caution">
    <text evidence="8">The sequence shown here is derived from an EMBL/GenBank/DDBJ whole genome shotgun (WGS) entry which is preliminary data.</text>
</comment>
<reference evidence="8 9" key="1">
    <citation type="submission" date="2019-03" db="EMBL/GenBank/DDBJ databases">
        <title>Genomic Encyclopedia of Type Strains, Phase IV (KMG-IV): sequencing the most valuable type-strain genomes for metagenomic binning, comparative biology and taxonomic classification.</title>
        <authorList>
            <person name="Goeker M."/>
        </authorList>
    </citation>
    <scope>NUCLEOTIDE SEQUENCE [LARGE SCALE GENOMIC DNA]</scope>
    <source>
        <strain evidence="8 9">DSM 9035</strain>
    </source>
</reference>
<accession>A0A4R3LV17</accession>
<evidence type="ECO:0000256" key="2">
    <source>
        <dbReference type="ARBA" id="ARBA00010075"/>
    </source>
</evidence>
<comment type="similarity">
    <text evidence="2">Belongs to the transposase 11 family.</text>
</comment>
<evidence type="ECO:0000256" key="4">
    <source>
        <dbReference type="ARBA" id="ARBA00023125"/>
    </source>
</evidence>
<protein>
    <submittedName>
        <fullName evidence="8">IS4 family transposase</fullName>
    </submittedName>
</protein>
<sequence length="322" mass="35900">MSRRNLSQPSLADALVNDLSGGNAFLEDVQKLIDWSAFEVLFKDIHGNALGAPGYPPIAMFKIALLQQWYGLSDPAAEEAVADRLSFRRFCGFPLDQKTPDHMSIWRFRQRLVDLGLQDQLLAELNRQLDGRGLLVKRGTLVDATIISAAVAKPDYDKGQVSERDPDAGFTHKHGKTYFGYKAHLAGDEESGLIRQAEMSSADLHDSQMGAVLIQGNEEAYYADKAYDSQALRDELADRGIKDRIAYKARRGKTQPNWQKWMNKVAAGVRSGIERTNATLKNWYGMARVRYLGLARNHCHLQLVACALNAKRALVLIKARAA</sequence>
<proteinExistence type="inferred from homology"/>
<comment type="function">
    <text evidence="1">Involved in the transposition of the insertion sequence IS5.</text>
</comment>
<dbReference type="Proteomes" id="UP000294664">
    <property type="component" value="Unassembled WGS sequence"/>
</dbReference>
<feature type="domain" description="Transposase IS4-like" evidence="6">
    <location>
        <begin position="137"/>
        <end position="309"/>
    </location>
</feature>
<dbReference type="InterPro" id="IPR008490">
    <property type="entry name" value="Transposase_InsH_N"/>
</dbReference>
<dbReference type="RefSeq" id="WP_132034392.1">
    <property type="nucleotide sequence ID" value="NZ_SMAI01000014.1"/>
</dbReference>
<dbReference type="OrthoDB" id="9774608at2"/>
<dbReference type="Pfam" id="PF01609">
    <property type="entry name" value="DDE_Tnp_1"/>
    <property type="match status" value="1"/>
</dbReference>
<evidence type="ECO:0000259" key="6">
    <source>
        <dbReference type="Pfam" id="PF01609"/>
    </source>
</evidence>
<keyword evidence="4" id="KW-0238">DNA-binding</keyword>
<evidence type="ECO:0000259" key="7">
    <source>
        <dbReference type="Pfam" id="PF05598"/>
    </source>
</evidence>
<keyword evidence="9" id="KW-1185">Reference proteome</keyword>
<keyword evidence="5" id="KW-0233">DNA recombination</keyword>
<dbReference type="PANTHER" id="PTHR35604:SF2">
    <property type="entry name" value="TRANSPOSASE INSH FOR INSERTION SEQUENCE ELEMENT IS5A-RELATED"/>
    <property type="match status" value="1"/>
</dbReference>
<organism evidence="8 9">
    <name type="scientific">Aquabacter spiritensis</name>
    <dbReference type="NCBI Taxonomy" id="933073"/>
    <lineage>
        <taxon>Bacteria</taxon>
        <taxon>Pseudomonadati</taxon>
        <taxon>Pseudomonadota</taxon>
        <taxon>Alphaproteobacteria</taxon>
        <taxon>Hyphomicrobiales</taxon>
        <taxon>Xanthobacteraceae</taxon>
        <taxon>Aquabacter</taxon>
    </lineage>
</organism>
<dbReference type="NCBIfam" id="NF033581">
    <property type="entry name" value="transpos_IS5_4"/>
    <property type="match status" value="1"/>
</dbReference>
<dbReference type="GO" id="GO:0003677">
    <property type="term" value="F:DNA binding"/>
    <property type="evidence" value="ECO:0007669"/>
    <property type="project" value="UniProtKB-KW"/>
</dbReference>
<evidence type="ECO:0000313" key="8">
    <source>
        <dbReference type="EMBL" id="TCT02257.1"/>
    </source>
</evidence>
<dbReference type="EMBL" id="SMAI01000014">
    <property type="protein sequence ID" value="TCT02257.1"/>
    <property type="molecule type" value="Genomic_DNA"/>
</dbReference>
<dbReference type="Pfam" id="PF05598">
    <property type="entry name" value="DUF772"/>
    <property type="match status" value="1"/>
</dbReference>
<dbReference type="InterPro" id="IPR047959">
    <property type="entry name" value="Transpos_IS5"/>
</dbReference>
<dbReference type="GO" id="GO:0004803">
    <property type="term" value="F:transposase activity"/>
    <property type="evidence" value="ECO:0007669"/>
    <property type="project" value="InterPro"/>
</dbReference>
<gene>
    <name evidence="8" type="ORF">EDC64_114118</name>
</gene>
<evidence type="ECO:0000256" key="3">
    <source>
        <dbReference type="ARBA" id="ARBA00022578"/>
    </source>
</evidence>
<evidence type="ECO:0000256" key="5">
    <source>
        <dbReference type="ARBA" id="ARBA00023172"/>
    </source>
</evidence>
<dbReference type="PANTHER" id="PTHR35604">
    <property type="entry name" value="TRANSPOSASE INSH FOR INSERTION SEQUENCE ELEMENT IS5A-RELATED"/>
    <property type="match status" value="1"/>
</dbReference>
<evidence type="ECO:0000313" key="9">
    <source>
        <dbReference type="Proteomes" id="UP000294664"/>
    </source>
</evidence>
<dbReference type="AlphaFoldDB" id="A0A4R3LV17"/>
<feature type="domain" description="Transposase InsH N-terminal" evidence="7">
    <location>
        <begin position="22"/>
        <end position="111"/>
    </location>
</feature>
<dbReference type="GO" id="GO:0006313">
    <property type="term" value="P:DNA transposition"/>
    <property type="evidence" value="ECO:0007669"/>
    <property type="project" value="InterPro"/>
</dbReference>
<name>A0A4R3LV17_9HYPH</name>
<dbReference type="InterPro" id="IPR002559">
    <property type="entry name" value="Transposase_11"/>
</dbReference>
<evidence type="ECO:0000256" key="1">
    <source>
        <dbReference type="ARBA" id="ARBA00003544"/>
    </source>
</evidence>
<keyword evidence="3" id="KW-0815">Transposition</keyword>